<name>A0ABR1EGC4_NECAM</name>
<comment type="caution">
    <text evidence="1">The sequence shown here is derived from an EMBL/GenBank/DDBJ whole genome shotgun (WGS) entry which is preliminary data.</text>
</comment>
<evidence type="ECO:0000313" key="1">
    <source>
        <dbReference type="EMBL" id="KAK6760781.1"/>
    </source>
</evidence>
<evidence type="ECO:0000313" key="2">
    <source>
        <dbReference type="Proteomes" id="UP001303046"/>
    </source>
</evidence>
<sequence length="176" mass="19511">MSRAVRGCLRKAGHQIDVRVVEIPPANLKGQLVRNRANLCSTPSCVVNPYGREGDCIVSGVVYRITCRLCGDDYIGETGRPLCIGVKEHLDGLAKSKTFTSLGAHRRICQPNSEEEVEVCILSYESGITARRTLKAFWITAKSRKMNKKDECIAITIYRCTSPSDAQSHLNATIRR</sequence>
<evidence type="ECO:0008006" key="3">
    <source>
        <dbReference type="Google" id="ProtNLM"/>
    </source>
</evidence>
<keyword evidence="2" id="KW-1185">Reference proteome</keyword>
<proteinExistence type="predicted"/>
<reference evidence="1 2" key="1">
    <citation type="submission" date="2023-08" db="EMBL/GenBank/DDBJ databases">
        <title>A Necator americanus chromosomal reference genome.</title>
        <authorList>
            <person name="Ilik V."/>
            <person name="Petrzelkova K.J."/>
            <person name="Pardy F."/>
            <person name="Fuh T."/>
            <person name="Niatou-Singa F.S."/>
            <person name="Gouil Q."/>
            <person name="Baker L."/>
            <person name="Ritchie M.E."/>
            <person name="Jex A.R."/>
            <person name="Gazzola D."/>
            <person name="Li H."/>
            <person name="Toshio Fujiwara R."/>
            <person name="Zhan B."/>
            <person name="Aroian R.V."/>
            <person name="Pafco B."/>
            <person name="Schwarz E.M."/>
        </authorList>
    </citation>
    <scope>NUCLEOTIDE SEQUENCE [LARGE SCALE GENOMIC DNA]</scope>
    <source>
        <strain evidence="1 2">Aroian</strain>
        <tissue evidence="1">Whole animal</tissue>
    </source>
</reference>
<dbReference type="EMBL" id="JAVFWL010000006">
    <property type="protein sequence ID" value="KAK6760781.1"/>
    <property type="molecule type" value="Genomic_DNA"/>
</dbReference>
<accession>A0ABR1EGC4</accession>
<dbReference type="Proteomes" id="UP001303046">
    <property type="component" value="Unassembled WGS sequence"/>
</dbReference>
<protein>
    <recommendedName>
        <fullName evidence="3">GIY-YIG domain-containing protein</fullName>
    </recommendedName>
</protein>
<organism evidence="1 2">
    <name type="scientific">Necator americanus</name>
    <name type="common">Human hookworm</name>
    <dbReference type="NCBI Taxonomy" id="51031"/>
    <lineage>
        <taxon>Eukaryota</taxon>
        <taxon>Metazoa</taxon>
        <taxon>Ecdysozoa</taxon>
        <taxon>Nematoda</taxon>
        <taxon>Chromadorea</taxon>
        <taxon>Rhabditida</taxon>
        <taxon>Rhabditina</taxon>
        <taxon>Rhabditomorpha</taxon>
        <taxon>Strongyloidea</taxon>
        <taxon>Ancylostomatidae</taxon>
        <taxon>Bunostominae</taxon>
        <taxon>Necator</taxon>
    </lineage>
</organism>
<gene>
    <name evidence="1" type="primary">Necator_chrX.g22173</name>
    <name evidence="1" type="ORF">RB195_022012</name>
</gene>